<protein>
    <recommendedName>
        <fullName evidence="4">RNase H type-1 domain-containing protein</fullName>
    </recommendedName>
</protein>
<accession>A0A4Y2UKE8</accession>
<evidence type="ECO:0000256" key="1">
    <source>
        <dbReference type="SAM" id="MobiDB-lite"/>
    </source>
</evidence>
<dbReference type="EMBL" id="BGPR01036779">
    <property type="protein sequence ID" value="GBO12126.1"/>
    <property type="molecule type" value="Genomic_DNA"/>
</dbReference>
<keyword evidence="3" id="KW-1185">Reference proteome</keyword>
<organism evidence="2 3">
    <name type="scientific">Araneus ventricosus</name>
    <name type="common">Orbweaver spider</name>
    <name type="synonym">Epeira ventricosa</name>
    <dbReference type="NCBI Taxonomy" id="182803"/>
    <lineage>
        <taxon>Eukaryota</taxon>
        <taxon>Metazoa</taxon>
        <taxon>Ecdysozoa</taxon>
        <taxon>Arthropoda</taxon>
        <taxon>Chelicerata</taxon>
        <taxon>Arachnida</taxon>
        <taxon>Araneae</taxon>
        <taxon>Araneomorphae</taxon>
        <taxon>Entelegynae</taxon>
        <taxon>Araneoidea</taxon>
        <taxon>Araneidae</taxon>
        <taxon>Araneus</taxon>
    </lineage>
</organism>
<dbReference type="InterPro" id="IPR012337">
    <property type="entry name" value="RNaseH-like_sf"/>
</dbReference>
<feature type="region of interest" description="Disordered" evidence="1">
    <location>
        <begin position="45"/>
        <end position="67"/>
    </location>
</feature>
<dbReference type="OrthoDB" id="407198at2759"/>
<evidence type="ECO:0008006" key="4">
    <source>
        <dbReference type="Google" id="ProtNLM"/>
    </source>
</evidence>
<feature type="compositionally biased region" description="Basic and acidic residues" evidence="1">
    <location>
        <begin position="52"/>
        <end position="67"/>
    </location>
</feature>
<proteinExistence type="predicted"/>
<reference evidence="2 3" key="1">
    <citation type="journal article" date="2019" name="Sci. Rep.">
        <title>Orb-weaving spider Araneus ventricosus genome elucidates the spidroin gene catalogue.</title>
        <authorList>
            <person name="Kono N."/>
            <person name="Nakamura H."/>
            <person name="Ohtoshi R."/>
            <person name="Moran D.A.P."/>
            <person name="Shinohara A."/>
            <person name="Yoshida Y."/>
            <person name="Fujiwara M."/>
            <person name="Mori M."/>
            <person name="Tomita M."/>
            <person name="Arakawa K."/>
        </authorList>
    </citation>
    <scope>NUCLEOTIDE SEQUENCE [LARGE SCALE GENOMIC DNA]</scope>
</reference>
<dbReference type="Proteomes" id="UP000499080">
    <property type="component" value="Unassembled WGS sequence"/>
</dbReference>
<comment type="caution">
    <text evidence="2">The sequence shown here is derived from an EMBL/GenBank/DDBJ whole genome shotgun (WGS) entry which is preliminary data.</text>
</comment>
<sequence length="147" mass="16111">MTRLCVNKQHCTAAVRPSESTATTSSLPPAWVRICSVLLPGEKPWAGLPEGDESKKGDKRSPGRSGDETMFFLVIRDLTRQQREDTPRQCLLSLKTEVFISWVIGHSGVLGNQVADQLVGQGTHGTTLNINIDLPKSCPKKSQKVFP</sequence>
<evidence type="ECO:0000313" key="3">
    <source>
        <dbReference type="Proteomes" id="UP000499080"/>
    </source>
</evidence>
<gene>
    <name evidence="2" type="ORF">AVEN_86029_1</name>
</gene>
<dbReference type="SUPFAM" id="SSF53098">
    <property type="entry name" value="Ribonuclease H-like"/>
    <property type="match status" value="1"/>
</dbReference>
<evidence type="ECO:0000313" key="2">
    <source>
        <dbReference type="EMBL" id="GBO12126.1"/>
    </source>
</evidence>
<dbReference type="AlphaFoldDB" id="A0A4Y2UKE8"/>
<name>A0A4Y2UKE8_ARAVE</name>